<evidence type="ECO:0000313" key="8">
    <source>
        <dbReference type="Proteomes" id="UP000002729"/>
    </source>
</evidence>
<dbReference type="GO" id="GO:0090385">
    <property type="term" value="P:phagosome-lysosome fusion"/>
    <property type="evidence" value="ECO:0007669"/>
    <property type="project" value="TreeGrafter"/>
</dbReference>
<dbReference type="KEGG" id="aaf:AURANDRAFT_13379"/>
<dbReference type="Pfam" id="PF00071">
    <property type="entry name" value="Ras"/>
    <property type="match status" value="1"/>
</dbReference>
<dbReference type="InterPro" id="IPR001806">
    <property type="entry name" value="Small_GTPase"/>
</dbReference>
<evidence type="ECO:0000256" key="4">
    <source>
        <dbReference type="ARBA" id="ARBA00023288"/>
    </source>
</evidence>
<dbReference type="SUPFAM" id="SSF52540">
    <property type="entry name" value="P-loop containing nucleoside triphosphate hydrolases"/>
    <property type="match status" value="1"/>
</dbReference>
<keyword evidence="3 6" id="KW-0342">GTP-binding</keyword>
<dbReference type="GO" id="GO:0045335">
    <property type="term" value="C:phagocytic vesicle"/>
    <property type="evidence" value="ECO:0007669"/>
    <property type="project" value="TreeGrafter"/>
</dbReference>
<sequence>KVLVLGDPATGKTSIIKRYVHNFFSNHHRTTVGVDFALKQLTVGRRAGAARVPPRVATARDRRDTTVRLQLWDIAGQDRFGAIARVYYKDAFGAFLVYDISRPETFKTIVKWKDEIDSKVHLPNGMALPVVLLANKCDLEDVAIDRQELDDFCRSHGFIGWFETSAKADVNIDTAAR</sequence>
<dbReference type="CDD" id="cd04107">
    <property type="entry name" value="Rab32_Rab38"/>
    <property type="match status" value="1"/>
</dbReference>
<dbReference type="PANTHER" id="PTHR47981">
    <property type="entry name" value="RAB FAMILY"/>
    <property type="match status" value="1"/>
</dbReference>
<dbReference type="eggNOG" id="KOG4423">
    <property type="taxonomic scope" value="Eukaryota"/>
</dbReference>
<evidence type="ECO:0000256" key="6">
    <source>
        <dbReference type="RuleBase" id="RU367128"/>
    </source>
</evidence>
<keyword evidence="2 6" id="KW-0547">Nucleotide-binding</keyword>
<dbReference type="SMART" id="SM00173">
    <property type="entry name" value="RAS"/>
    <property type="match status" value="1"/>
</dbReference>
<name>F0YEW4_AURAN</name>
<comment type="similarity">
    <text evidence="1 6">Belongs to the small GTPase superfamily. Rab family.</text>
</comment>
<keyword evidence="5 6" id="KW-0636">Prenylation</keyword>
<dbReference type="PANTHER" id="PTHR47981:SF39">
    <property type="entry name" value="RAS-RELATED PROTEIN RAB"/>
    <property type="match status" value="1"/>
</dbReference>
<evidence type="ECO:0000313" key="7">
    <source>
        <dbReference type="EMBL" id="EGB06322.1"/>
    </source>
</evidence>
<dbReference type="InterPro" id="IPR005225">
    <property type="entry name" value="Small_GTP-bd"/>
</dbReference>
<dbReference type="InParanoid" id="F0YEW4"/>
<dbReference type="RefSeq" id="XP_009038901.1">
    <property type="nucleotide sequence ID" value="XM_009040653.1"/>
</dbReference>
<dbReference type="GO" id="GO:0005525">
    <property type="term" value="F:GTP binding"/>
    <property type="evidence" value="ECO:0007669"/>
    <property type="project" value="UniProtKB-UniRule"/>
</dbReference>
<dbReference type="PROSITE" id="PS51421">
    <property type="entry name" value="RAS"/>
    <property type="match status" value="1"/>
</dbReference>
<dbReference type="GeneID" id="20218272"/>
<feature type="non-terminal residue" evidence="7">
    <location>
        <position position="1"/>
    </location>
</feature>
<organism evidence="8">
    <name type="scientific">Aureococcus anophagefferens</name>
    <name type="common">Harmful bloom alga</name>
    <dbReference type="NCBI Taxonomy" id="44056"/>
    <lineage>
        <taxon>Eukaryota</taxon>
        <taxon>Sar</taxon>
        <taxon>Stramenopiles</taxon>
        <taxon>Ochrophyta</taxon>
        <taxon>Pelagophyceae</taxon>
        <taxon>Pelagomonadales</taxon>
        <taxon>Pelagomonadaceae</taxon>
        <taxon>Aureococcus</taxon>
    </lineage>
</organism>
<dbReference type="PRINTS" id="PR00449">
    <property type="entry name" value="RASTRNSFRMNG"/>
</dbReference>
<keyword evidence="6" id="KW-0472">Membrane</keyword>
<comment type="subcellular location">
    <subcellularLocation>
        <location evidence="6">Membrane</location>
        <topology evidence="6">Lipid-anchor</topology>
    </subcellularLocation>
</comment>
<dbReference type="AlphaFoldDB" id="F0YEW4"/>
<dbReference type="Proteomes" id="UP000002729">
    <property type="component" value="Unassembled WGS sequence"/>
</dbReference>
<evidence type="ECO:0000256" key="2">
    <source>
        <dbReference type="ARBA" id="ARBA00022741"/>
    </source>
</evidence>
<dbReference type="OMA" id="FCKEGGF"/>
<reference evidence="7 8" key="1">
    <citation type="journal article" date="2011" name="Proc. Natl. Acad. Sci. U.S.A.">
        <title>Niche of harmful alga Aureococcus anophagefferens revealed through ecogenomics.</title>
        <authorList>
            <person name="Gobler C.J."/>
            <person name="Berry D.L."/>
            <person name="Dyhrman S.T."/>
            <person name="Wilhelm S.W."/>
            <person name="Salamov A."/>
            <person name="Lobanov A.V."/>
            <person name="Zhang Y."/>
            <person name="Collier J.L."/>
            <person name="Wurch L.L."/>
            <person name="Kustka A.B."/>
            <person name="Dill B.D."/>
            <person name="Shah M."/>
            <person name="VerBerkmoes N.C."/>
            <person name="Kuo A."/>
            <person name="Terry A."/>
            <person name="Pangilinan J."/>
            <person name="Lindquist E.A."/>
            <person name="Lucas S."/>
            <person name="Paulsen I.T."/>
            <person name="Hattenrath-Lehmann T.K."/>
            <person name="Talmage S.C."/>
            <person name="Walker E.A."/>
            <person name="Koch F."/>
            <person name="Burson A.M."/>
            <person name="Marcoval M.A."/>
            <person name="Tang Y.Z."/>
            <person name="Lecleir G.R."/>
            <person name="Coyne K.J."/>
            <person name="Berg G.M."/>
            <person name="Bertrand E.M."/>
            <person name="Saito M.A."/>
            <person name="Gladyshev V.N."/>
            <person name="Grigoriev I.V."/>
        </authorList>
    </citation>
    <scope>NUCLEOTIDE SEQUENCE [LARGE SCALE GENOMIC DNA]</scope>
    <source>
        <strain evidence="8">CCMP 1984</strain>
    </source>
</reference>
<keyword evidence="4 6" id="KW-0449">Lipoprotein</keyword>
<dbReference type="SMART" id="SM00175">
    <property type="entry name" value="RAB"/>
    <property type="match status" value="1"/>
</dbReference>
<feature type="non-terminal residue" evidence="7">
    <location>
        <position position="177"/>
    </location>
</feature>
<dbReference type="GO" id="GO:0005770">
    <property type="term" value="C:late endosome"/>
    <property type="evidence" value="ECO:0007669"/>
    <property type="project" value="TreeGrafter"/>
</dbReference>
<dbReference type="GO" id="GO:0016020">
    <property type="term" value="C:membrane"/>
    <property type="evidence" value="ECO:0007669"/>
    <property type="project" value="UniProtKB-SubCell"/>
</dbReference>
<gene>
    <name evidence="7" type="ORF">AURANDRAFT_13379</name>
</gene>
<dbReference type="InterPro" id="IPR030697">
    <property type="entry name" value="Rab29/Rab38/Rab32"/>
</dbReference>
<dbReference type="InterPro" id="IPR027417">
    <property type="entry name" value="P-loop_NTPase"/>
</dbReference>
<dbReference type="GO" id="GO:0008333">
    <property type="term" value="P:endosome to lysosome transport"/>
    <property type="evidence" value="ECO:0007669"/>
    <property type="project" value="TreeGrafter"/>
</dbReference>
<evidence type="ECO:0000256" key="1">
    <source>
        <dbReference type="ARBA" id="ARBA00006270"/>
    </source>
</evidence>
<evidence type="ECO:0000256" key="3">
    <source>
        <dbReference type="ARBA" id="ARBA00023134"/>
    </source>
</evidence>
<protein>
    <recommendedName>
        <fullName evidence="6">Ras-related protein Rab</fullName>
    </recommendedName>
</protein>
<dbReference type="Gene3D" id="3.40.50.300">
    <property type="entry name" value="P-loop containing nucleotide triphosphate hydrolases"/>
    <property type="match status" value="1"/>
</dbReference>
<evidence type="ECO:0000256" key="5">
    <source>
        <dbReference type="ARBA" id="ARBA00023289"/>
    </source>
</evidence>
<dbReference type="SMART" id="SM00174">
    <property type="entry name" value="RHO"/>
    <property type="match status" value="1"/>
</dbReference>
<dbReference type="GO" id="GO:0005802">
    <property type="term" value="C:trans-Golgi network"/>
    <property type="evidence" value="ECO:0007669"/>
    <property type="project" value="UniProtKB-UniRule"/>
</dbReference>
<dbReference type="OrthoDB" id="245989at2759"/>
<dbReference type="GO" id="GO:0003924">
    <property type="term" value="F:GTPase activity"/>
    <property type="evidence" value="ECO:0007669"/>
    <property type="project" value="UniProtKB-UniRule"/>
</dbReference>
<dbReference type="NCBIfam" id="TIGR00231">
    <property type="entry name" value="small_GTP"/>
    <property type="match status" value="1"/>
</dbReference>
<proteinExistence type="inferred from homology"/>
<comment type="function">
    <text evidence="6">The small GTPases Rab are key regulators in vesicle trafficking.</text>
</comment>
<accession>F0YEW4</accession>
<dbReference type="PROSITE" id="PS51419">
    <property type="entry name" value="RAB"/>
    <property type="match status" value="1"/>
</dbReference>
<dbReference type="EMBL" id="GL833135">
    <property type="protein sequence ID" value="EGB06322.1"/>
    <property type="molecule type" value="Genomic_DNA"/>
</dbReference>
<keyword evidence="8" id="KW-1185">Reference proteome</keyword>
<dbReference type="GO" id="GO:0005764">
    <property type="term" value="C:lysosome"/>
    <property type="evidence" value="ECO:0007669"/>
    <property type="project" value="TreeGrafter"/>
</dbReference>